<name>A0A7W6C5S1_9SPHN</name>
<protein>
    <submittedName>
        <fullName evidence="2">Putative ATPase</fullName>
    </submittedName>
</protein>
<reference evidence="2 3" key="1">
    <citation type="submission" date="2020-08" db="EMBL/GenBank/DDBJ databases">
        <title>Genomic Encyclopedia of Type Strains, Phase IV (KMG-IV): sequencing the most valuable type-strain genomes for metagenomic binning, comparative biology and taxonomic classification.</title>
        <authorList>
            <person name="Goeker M."/>
        </authorList>
    </citation>
    <scope>NUCLEOTIDE SEQUENCE [LARGE SCALE GENOMIC DNA]</scope>
    <source>
        <strain evidence="2 3">DSM 27568</strain>
    </source>
</reference>
<evidence type="ECO:0000313" key="2">
    <source>
        <dbReference type="EMBL" id="MBB3941368.1"/>
    </source>
</evidence>
<feature type="domain" description="ATPase AAA-type core" evidence="1">
    <location>
        <begin position="7"/>
        <end position="260"/>
    </location>
</feature>
<gene>
    <name evidence="2" type="ORF">GGR39_003044</name>
</gene>
<dbReference type="AlphaFoldDB" id="A0A7W6C5S1"/>
<keyword evidence="3" id="KW-1185">Reference proteome</keyword>
<dbReference type="Proteomes" id="UP000561459">
    <property type="component" value="Unassembled WGS sequence"/>
</dbReference>
<evidence type="ECO:0000313" key="3">
    <source>
        <dbReference type="Proteomes" id="UP000561459"/>
    </source>
</evidence>
<dbReference type="EMBL" id="JACIDY010000008">
    <property type="protein sequence ID" value="MBB3941368.1"/>
    <property type="molecule type" value="Genomic_DNA"/>
</dbReference>
<accession>A0A7W6C5S1</accession>
<dbReference type="PANTHER" id="PTHR43581:SF3">
    <property type="entry name" value="AAA+ ATPASE DOMAIN-CONTAINING PROTEIN"/>
    <property type="match status" value="1"/>
</dbReference>
<dbReference type="Gene3D" id="3.40.50.300">
    <property type="entry name" value="P-loop containing nucleotide triphosphate hydrolases"/>
    <property type="match status" value="1"/>
</dbReference>
<organism evidence="2 3">
    <name type="scientific">Novosphingobium fluoreni</name>
    <dbReference type="NCBI Taxonomy" id="1391222"/>
    <lineage>
        <taxon>Bacteria</taxon>
        <taxon>Pseudomonadati</taxon>
        <taxon>Pseudomonadota</taxon>
        <taxon>Alphaproteobacteria</taxon>
        <taxon>Sphingomonadales</taxon>
        <taxon>Sphingomonadaceae</taxon>
        <taxon>Novosphingobium</taxon>
    </lineage>
</organism>
<dbReference type="GO" id="GO:0016887">
    <property type="term" value="F:ATP hydrolysis activity"/>
    <property type="evidence" value="ECO:0007669"/>
    <property type="project" value="InterPro"/>
</dbReference>
<sequence length="375" mass="41996">MRKDERVAILVGPNGAGKSRFLFDLAQRNRHYRKVAIISNTAYDRFSGLRGVERISAGKGFNSPISIIKRCVQMTFAEMDSRFYQIGSALEYCHYRPQFGFRVKPGKRGDRKRSTVYYESDVYRNLVDNIERGAFPDIFWIDAASSGTRFSYRADDVQALLSFERDLRRDRMVRGIDVYLERYVDGRTIELHRASSGELSLMSSMIFLVANVIDDGVVIVDEPENSLHPNWQREYIDTVLTTLRYRDAAIVVATHAPLVVTGAIAQNSGMISVFQVENACPKLLKLDTAAAGGSIEEMLWKAFDVVTPVSHFVSEELVGAVSRFEAGDTTKAEVLDLIAAMKEASFDRKQEAFLEAVSKLVDDLDKKLTAGSGVS</sequence>
<dbReference type="PANTHER" id="PTHR43581">
    <property type="entry name" value="ATP/GTP PHOSPHATASE"/>
    <property type="match status" value="1"/>
</dbReference>
<dbReference type="InterPro" id="IPR027417">
    <property type="entry name" value="P-loop_NTPase"/>
</dbReference>
<proteinExistence type="predicted"/>
<dbReference type="GO" id="GO:0005524">
    <property type="term" value="F:ATP binding"/>
    <property type="evidence" value="ECO:0007669"/>
    <property type="project" value="InterPro"/>
</dbReference>
<evidence type="ECO:0000259" key="1">
    <source>
        <dbReference type="Pfam" id="PF13304"/>
    </source>
</evidence>
<dbReference type="RefSeq" id="WP_183618205.1">
    <property type="nucleotide sequence ID" value="NZ_JACIDY010000008.1"/>
</dbReference>
<comment type="caution">
    <text evidence="2">The sequence shown here is derived from an EMBL/GenBank/DDBJ whole genome shotgun (WGS) entry which is preliminary data.</text>
</comment>
<dbReference type="Pfam" id="PF13304">
    <property type="entry name" value="AAA_21"/>
    <property type="match status" value="1"/>
</dbReference>
<dbReference type="InterPro" id="IPR003959">
    <property type="entry name" value="ATPase_AAA_core"/>
</dbReference>
<dbReference type="SUPFAM" id="SSF52540">
    <property type="entry name" value="P-loop containing nucleoside triphosphate hydrolases"/>
    <property type="match status" value="1"/>
</dbReference>
<dbReference type="InterPro" id="IPR051396">
    <property type="entry name" value="Bact_Antivir_Def_Nuclease"/>
</dbReference>